<organism evidence="1 2">
    <name type="scientific">Pseudomonas deceptionensis</name>
    <dbReference type="NCBI Taxonomy" id="882211"/>
    <lineage>
        <taxon>Bacteria</taxon>
        <taxon>Pseudomonadati</taxon>
        <taxon>Pseudomonadota</taxon>
        <taxon>Gammaproteobacteria</taxon>
        <taxon>Pseudomonadales</taxon>
        <taxon>Pseudomonadaceae</taxon>
        <taxon>Pseudomonas</taxon>
    </lineage>
</organism>
<proteinExistence type="predicted"/>
<dbReference type="Proteomes" id="UP000183613">
    <property type="component" value="Unassembled WGS sequence"/>
</dbReference>
<sequence length="120" mass="13602">MSTFSERFKYIEVKNIGGQFHVSWNYQGAPGGLSRLAQCERLEGYIDGFIDGFLEALEIPNGQIHRSLSSKCTITDLEEHVALKLKKLLIGLFEPFIAHEHKAQHVNSEKHSIRQNYCAA</sequence>
<gene>
    <name evidence="1" type="ORF">SAMN04489800_3276</name>
</gene>
<name>A0A1H5N886_PSEDM</name>
<evidence type="ECO:0000313" key="1">
    <source>
        <dbReference type="EMBL" id="SEE97775.1"/>
    </source>
</evidence>
<accession>A0A1H5N886</accession>
<dbReference type="RefSeq" id="WP_139272560.1">
    <property type="nucleotide sequence ID" value="NZ_FNUD01000002.1"/>
</dbReference>
<dbReference type="EMBL" id="FNUD01000002">
    <property type="protein sequence ID" value="SEE97775.1"/>
    <property type="molecule type" value="Genomic_DNA"/>
</dbReference>
<dbReference type="AlphaFoldDB" id="A0A1H5N886"/>
<reference evidence="1" key="1">
    <citation type="submission" date="2016-10" db="EMBL/GenBank/DDBJ databases">
        <authorList>
            <person name="Varghese N."/>
            <person name="Submissions S."/>
        </authorList>
    </citation>
    <scope>NUCLEOTIDE SEQUENCE [LARGE SCALE GENOMIC DNA]</scope>
    <source>
        <strain evidence="1">LMG 25555</strain>
    </source>
</reference>
<comment type="caution">
    <text evidence="1">The sequence shown here is derived from an EMBL/GenBank/DDBJ whole genome shotgun (WGS) entry which is preliminary data.</text>
</comment>
<protein>
    <submittedName>
        <fullName evidence="1">Uncharacterized protein</fullName>
    </submittedName>
</protein>
<evidence type="ECO:0000313" key="2">
    <source>
        <dbReference type="Proteomes" id="UP000183613"/>
    </source>
</evidence>
<keyword evidence="2" id="KW-1185">Reference proteome</keyword>